<evidence type="ECO:0000313" key="2">
    <source>
        <dbReference type="EMBL" id="MCP1111570.1"/>
    </source>
</evidence>
<reference evidence="2 3" key="1">
    <citation type="journal article" date="2022" name="Genome Biol. Evol.">
        <title>Host diet, physiology and behaviors set the stage for Lachnospiraceae cladogenesis.</title>
        <authorList>
            <person name="Vera-Ponce De Leon A."/>
            <person name="Schneider M."/>
            <person name="Jahnes B.C."/>
            <person name="Sadowski V."/>
            <person name="Camuy-Velez L.A."/>
            <person name="Duan J."/>
            <person name="Sabree Z.L."/>
        </authorList>
    </citation>
    <scope>NUCLEOTIDE SEQUENCE [LARGE SCALE GENOMIC DNA]</scope>
    <source>
        <strain evidence="2 3">PAL227</strain>
    </source>
</reference>
<dbReference type="RefSeq" id="WP_262070427.1">
    <property type="nucleotide sequence ID" value="NZ_JAMXOC010000053.1"/>
</dbReference>
<keyword evidence="3" id="KW-1185">Reference proteome</keyword>
<dbReference type="Proteomes" id="UP001523565">
    <property type="component" value="Unassembled WGS sequence"/>
</dbReference>
<name>A0ABT1ELI3_9FIRM</name>
<sequence length="183" mass="18961">MLERTVKTVVNTVKSAASWVSNAIRNPKQTINNVKQAAYNGYQKEASATSTFISSAGNALRNTQRAFISFTSYVTHRTAEIKDTVVRELCTTANGISDALGKVDWKSVGKVAVGGLIIAGLGVAIVLTGGAGAATLTAAFGGSSLLSNLLVKNGVDNLIDTTVSAVNDVAHGRDVTLGSLVTY</sequence>
<gene>
    <name evidence="2" type="ORF">NK118_15095</name>
</gene>
<proteinExistence type="predicted"/>
<organism evidence="2 3">
    <name type="scientific">Ohessyouella blattaphilus</name>
    <dbReference type="NCBI Taxonomy" id="2949333"/>
    <lineage>
        <taxon>Bacteria</taxon>
        <taxon>Bacillati</taxon>
        <taxon>Bacillota</taxon>
        <taxon>Clostridia</taxon>
        <taxon>Lachnospirales</taxon>
        <taxon>Lachnospiraceae</taxon>
        <taxon>Ohessyouella</taxon>
    </lineage>
</organism>
<protein>
    <submittedName>
        <fullName evidence="2">Uncharacterized protein</fullName>
    </submittedName>
</protein>
<accession>A0ABT1ELI3</accession>
<dbReference type="EMBL" id="JAMZFV010000053">
    <property type="protein sequence ID" value="MCP1111570.1"/>
    <property type="molecule type" value="Genomic_DNA"/>
</dbReference>
<comment type="caution">
    <text evidence="2">The sequence shown here is derived from an EMBL/GenBank/DDBJ whole genome shotgun (WGS) entry which is preliminary data.</text>
</comment>
<keyword evidence="1" id="KW-0472">Membrane</keyword>
<evidence type="ECO:0000256" key="1">
    <source>
        <dbReference type="SAM" id="Phobius"/>
    </source>
</evidence>
<feature type="transmembrane region" description="Helical" evidence="1">
    <location>
        <begin position="111"/>
        <end position="140"/>
    </location>
</feature>
<evidence type="ECO:0000313" key="3">
    <source>
        <dbReference type="Proteomes" id="UP001523565"/>
    </source>
</evidence>
<keyword evidence="1" id="KW-1133">Transmembrane helix</keyword>
<keyword evidence="1" id="KW-0812">Transmembrane</keyword>